<name>A0A9W6JL32_9HYPH</name>
<dbReference type="SUPFAM" id="SSF48498">
    <property type="entry name" value="Tetracyclin repressor-like, C-terminal domain"/>
    <property type="match status" value="1"/>
</dbReference>
<dbReference type="InterPro" id="IPR001647">
    <property type="entry name" value="HTH_TetR"/>
</dbReference>
<dbReference type="SUPFAM" id="SSF46689">
    <property type="entry name" value="Homeodomain-like"/>
    <property type="match status" value="1"/>
</dbReference>
<evidence type="ECO:0000313" key="7">
    <source>
        <dbReference type="Proteomes" id="UP001143309"/>
    </source>
</evidence>
<feature type="domain" description="HTH tetR-type" evidence="5">
    <location>
        <begin position="1"/>
        <end position="52"/>
    </location>
</feature>
<gene>
    <name evidence="6" type="ORF">GCM10008174_08980</name>
</gene>
<evidence type="ECO:0000256" key="3">
    <source>
        <dbReference type="ARBA" id="ARBA00023163"/>
    </source>
</evidence>
<dbReference type="Pfam" id="PF00440">
    <property type="entry name" value="TetR_N"/>
    <property type="match status" value="1"/>
</dbReference>
<dbReference type="Gene3D" id="1.10.357.10">
    <property type="entry name" value="Tetracycline Repressor, domain 2"/>
    <property type="match status" value="1"/>
</dbReference>
<protein>
    <submittedName>
        <fullName evidence="6">TetR family transcriptional regulator</fullName>
    </submittedName>
</protein>
<evidence type="ECO:0000313" key="6">
    <source>
        <dbReference type="EMBL" id="GLK79157.1"/>
    </source>
</evidence>
<evidence type="ECO:0000256" key="2">
    <source>
        <dbReference type="ARBA" id="ARBA00023125"/>
    </source>
</evidence>
<proteinExistence type="predicted"/>
<dbReference type="AlphaFoldDB" id="A0A9W6JL32"/>
<keyword evidence="2 4" id="KW-0238">DNA-binding</keyword>
<evidence type="ECO:0000256" key="4">
    <source>
        <dbReference type="PROSITE-ProRule" id="PRU00335"/>
    </source>
</evidence>
<comment type="caution">
    <text evidence="6">The sequence shown here is derived from an EMBL/GenBank/DDBJ whole genome shotgun (WGS) entry which is preliminary data.</text>
</comment>
<dbReference type="InterPro" id="IPR036271">
    <property type="entry name" value="Tet_transcr_reg_TetR-rel_C_sf"/>
</dbReference>
<dbReference type="Gene3D" id="1.10.10.60">
    <property type="entry name" value="Homeodomain-like"/>
    <property type="match status" value="1"/>
</dbReference>
<accession>A0A9W6JL32</accession>
<evidence type="ECO:0000259" key="5">
    <source>
        <dbReference type="PROSITE" id="PS50977"/>
    </source>
</evidence>
<dbReference type="Proteomes" id="UP001143309">
    <property type="component" value="Unassembled WGS sequence"/>
</dbReference>
<dbReference type="PANTHER" id="PTHR47506">
    <property type="entry name" value="TRANSCRIPTIONAL REGULATORY PROTEIN"/>
    <property type="match status" value="1"/>
</dbReference>
<keyword evidence="3" id="KW-0804">Transcription</keyword>
<dbReference type="PANTHER" id="PTHR47506:SF1">
    <property type="entry name" value="HTH-TYPE TRANSCRIPTIONAL REGULATOR YJDC"/>
    <property type="match status" value="1"/>
</dbReference>
<dbReference type="GO" id="GO:0003677">
    <property type="term" value="F:DNA binding"/>
    <property type="evidence" value="ECO:0007669"/>
    <property type="project" value="UniProtKB-UniRule"/>
</dbReference>
<sequence>MGQRLFHERGYDGVSLSDLTSAIGIAAPSFYAAFGSKAQFFEMILNRYSGATPSIDSFMVENDAVATPIEKYLVARAEAYSRDAATKGCLVLNATRNCSDAGAAAAAGQIAEGGRLRVRDLVARSRPDLAEPVSDLVASVMQGLSAHARQGWSTERLVSVARSAALAVDAMTQTSDLAEV</sequence>
<dbReference type="PROSITE" id="PS50977">
    <property type="entry name" value="HTH_TETR_2"/>
    <property type="match status" value="1"/>
</dbReference>
<keyword evidence="7" id="KW-1185">Reference proteome</keyword>
<organism evidence="6 7">
    <name type="scientific">Methylopila turkensis</name>
    <dbReference type="NCBI Taxonomy" id="1437816"/>
    <lineage>
        <taxon>Bacteria</taxon>
        <taxon>Pseudomonadati</taxon>
        <taxon>Pseudomonadota</taxon>
        <taxon>Alphaproteobacteria</taxon>
        <taxon>Hyphomicrobiales</taxon>
        <taxon>Methylopilaceae</taxon>
        <taxon>Methylopila</taxon>
    </lineage>
</organism>
<keyword evidence="1" id="KW-0805">Transcription regulation</keyword>
<evidence type="ECO:0000256" key="1">
    <source>
        <dbReference type="ARBA" id="ARBA00023015"/>
    </source>
</evidence>
<reference evidence="6" key="2">
    <citation type="submission" date="2023-01" db="EMBL/GenBank/DDBJ databases">
        <authorList>
            <person name="Sun Q."/>
            <person name="Evtushenko L."/>
        </authorList>
    </citation>
    <scope>NUCLEOTIDE SEQUENCE</scope>
    <source>
        <strain evidence="6">VKM B-2748</strain>
    </source>
</reference>
<dbReference type="EMBL" id="BSFL01000001">
    <property type="protein sequence ID" value="GLK79157.1"/>
    <property type="molecule type" value="Genomic_DNA"/>
</dbReference>
<reference evidence="6" key="1">
    <citation type="journal article" date="2014" name="Int. J. Syst. Evol. Microbiol.">
        <title>Complete genome sequence of Corynebacterium casei LMG S-19264T (=DSM 44701T), isolated from a smear-ripened cheese.</title>
        <authorList>
            <consortium name="US DOE Joint Genome Institute (JGI-PGF)"/>
            <person name="Walter F."/>
            <person name="Albersmeier A."/>
            <person name="Kalinowski J."/>
            <person name="Ruckert C."/>
        </authorList>
    </citation>
    <scope>NUCLEOTIDE SEQUENCE</scope>
    <source>
        <strain evidence="6">VKM B-2748</strain>
    </source>
</reference>
<dbReference type="InterPro" id="IPR009057">
    <property type="entry name" value="Homeodomain-like_sf"/>
</dbReference>
<feature type="DNA-binding region" description="H-T-H motif" evidence="4">
    <location>
        <begin position="15"/>
        <end position="34"/>
    </location>
</feature>